<organism evidence="3 4">
    <name type="scientific">Candidatus Iainarchaeum sp</name>
    <dbReference type="NCBI Taxonomy" id="3101447"/>
    <lineage>
        <taxon>Archaea</taxon>
        <taxon>Candidatus Iainarchaeota</taxon>
        <taxon>Candidatus Iainarchaeia</taxon>
        <taxon>Candidatus Iainarchaeales</taxon>
        <taxon>Candidatus Iainarchaeaceae</taxon>
        <taxon>Candidatus Iainarchaeum</taxon>
    </lineage>
</organism>
<dbReference type="Proteomes" id="UP000565078">
    <property type="component" value="Unassembled WGS sequence"/>
</dbReference>
<accession>A0A7J4IXJ5</accession>
<feature type="transmembrane region" description="Helical" evidence="2">
    <location>
        <begin position="360"/>
        <end position="387"/>
    </location>
</feature>
<keyword evidence="2" id="KW-1133">Transmembrane helix</keyword>
<keyword evidence="2" id="KW-0812">Transmembrane</keyword>
<gene>
    <name evidence="3" type="ORF">HA254_06485</name>
</gene>
<feature type="compositionally biased region" description="Low complexity" evidence="1">
    <location>
        <begin position="243"/>
        <end position="258"/>
    </location>
</feature>
<evidence type="ECO:0000256" key="2">
    <source>
        <dbReference type="SAM" id="Phobius"/>
    </source>
</evidence>
<dbReference type="InterPro" id="IPR001673">
    <property type="entry name" value="S_mold_repeat"/>
</dbReference>
<feature type="compositionally biased region" description="Polar residues" evidence="1">
    <location>
        <begin position="219"/>
        <end position="242"/>
    </location>
</feature>
<name>A0A7J4IXJ5_9ARCH</name>
<evidence type="ECO:0000313" key="3">
    <source>
        <dbReference type="EMBL" id="HIH10283.1"/>
    </source>
</evidence>
<feature type="region of interest" description="Disordered" evidence="1">
    <location>
        <begin position="219"/>
        <end position="287"/>
    </location>
</feature>
<dbReference type="Pfam" id="PF00526">
    <property type="entry name" value="Dicty_CTDC"/>
    <property type="match status" value="1"/>
</dbReference>
<dbReference type="AlphaFoldDB" id="A0A7J4IXJ5"/>
<reference evidence="4" key="1">
    <citation type="journal article" date="2020" name="bioRxiv">
        <title>A rank-normalized archaeal taxonomy based on genome phylogeny resolves widespread incomplete and uneven classifications.</title>
        <authorList>
            <person name="Rinke C."/>
            <person name="Chuvochina M."/>
            <person name="Mussig A.J."/>
            <person name="Chaumeil P.-A."/>
            <person name="Waite D.W."/>
            <person name="Whitman W.B."/>
            <person name="Parks D.H."/>
            <person name="Hugenholtz P."/>
        </authorList>
    </citation>
    <scope>NUCLEOTIDE SEQUENCE [LARGE SCALE GENOMIC DNA]</scope>
</reference>
<dbReference type="EMBL" id="DUGC01000104">
    <property type="protein sequence ID" value="HIH10283.1"/>
    <property type="molecule type" value="Genomic_DNA"/>
</dbReference>
<evidence type="ECO:0008006" key="5">
    <source>
        <dbReference type="Google" id="ProtNLM"/>
    </source>
</evidence>
<evidence type="ECO:0000313" key="4">
    <source>
        <dbReference type="Proteomes" id="UP000565078"/>
    </source>
</evidence>
<comment type="caution">
    <text evidence="3">The sequence shown here is derived from an EMBL/GenBank/DDBJ whole genome shotgun (WGS) entry which is preliminary data.</text>
</comment>
<evidence type="ECO:0000256" key="1">
    <source>
        <dbReference type="SAM" id="MobiDB-lite"/>
    </source>
</evidence>
<protein>
    <recommendedName>
        <fullName evidence="5">DUF11 domain-containing protein</fullName>
    </recommendedName>
</protein>
<sequence length="390" mass="38628">MMQKKLLLVFASMVFLAAGAFASGALSVSLNSLDPINVGGSVTLTATVSASGDNVSNAQASITLPTGLTSSDATTQSIGTLNAGSNSSKSWNITGGSSGTYTITVSASGDSVTTQTANATLTVNGAGFITVSTTTSPASTLTAIDQTTTLALSFSNTGGSSSTVTVATTPLTGLTMTSGSSSNIFDLNAGQSSSLSWAFRMDTAGDKTISVAITSTANNPDDLSFSLTGPAAAQTTPQSPGGSDTNTNTSASPPSTDAGNVGGVSRGSDESGGSEPDDGSGTPENPQVSADLCKNVKCADKNPCTTDSCTPETGKCKFTPKLDGALCGDNKFCSAGLCKEKAKASAQAEQQKQGADNNGIVALLGGLGIIGIVVVIAALAAVAYLVFLRK</sequence>
<proteinExistence type="predicted"/>
<keyword evidence="2" id="KW-0472">Membrane</keyword>